<feature type="region of interest" description="Disordered" evidence="1">
    <location>
        <begin position="194"/>
        <end position="214"/>
    </location>
</feature>
<organism evidence="3 4">
    <name type="scientific">Trichoderma ghanense</name>
    <dbReference type="NCBI Taxonomy" id="65468"/>
    <lineage>
        <taxon>Eukaryota</taxon>
        <taxon>Fungi</taxon>
        <taxon>Dikarya</taxon>
        <taxon>Ascomycota</taxon>
        <taxon>Pezizomycotina</taxon>
        <taxon>Sordariomycetes</taxon>
        <taxon>Hypocreomycetidae</taxon>
        <taxon>Hypocreales</taxon>
        <taxon>Hypocreaceae</taxon>
        <taxon>Trichoderma</taxon>
    </lineage>
</organism>
<dbReference type="PANTHER" id="PTHR42031:SF1">
    <property type="entry name" value="KEY LIME PATHOGENICITY PROTEIN"/>
    <property type="match status" value="1"/>
</dbReference>
<feature type="region of interest" description="Disordered" evidence="1">
    <location>
        <begin position="75"/>
        <end position="161"/>
    </location>
</feature>
<reference evidence="3 4" key="1">
    <citation type="submission" date="2018-01" db="EMBL/GenBank/DDBJ databases">
        <title>Genome characterization of the sugarcane-associated fungus Trichoderma ghanense CCMA-1212 and their application in lignocelulose bioconversion.</title>
        <authorList>
            <person name="Steindorff A.S."/>
            <person name="Mendes T.D."/>
            <person name="Vilela E.S.D."/>
            <person name="Rodrigues D.S."/>
            <person name="Formighieri E.F."/>
            <person name="Melo I.S."/>
            <person name="Favaro L.C.L."/>
        </authorList>
    </citation>
    <scope>NUCLEOTIDE SEQUENCE [LARGE SCALE GENOMIC DNA]</scope>
    <source>
        <strain evidence="3 4">CCMA-1212</strain>
    </source>
</reference>
<feature type="compositionally biased region" description="Gly residues" evidence="1">
    <location>
        <begin position="1312"/>
        <end position="1321"/>
    </location>
</feature>
<dbReference type="Pfam" id="PF11905">
    <property type="entry name" value="DUF3425"/>
    <property type="match status" value="1"/>
</dbReference>
<feature type="compositionally biased region" description="Gly residues" evidence="1">
    <location>
        <begin position="1329"/>
        <end position="1341"/>
    </location>
</feature>
<feature type="domain" description="C2H2-type" evidence="2">
    <location>
        <begin position="1141"/>
        <end position="1162"/>
    </location>
</feature>
<feature type="domain" description="C2H2-type" evidence="2">
    <location>
        <begin position="1168"/>
        <end position="1195"/>
    </location>
</feature>
<dbReference type="Gene3D" id="3.30.160.60">
    <property type="entry name" value="Classic Zinc Finger"/>
    <property type="match status" value="1"/>
</dbReference>
<feature type="region of interest" description="Disordered" evidence="1">
    <location>
        <begin position="1296"/>
        <end position="1454"/>
    </location>
</feature>
<evidence type="ECO:0000313" key="4">
    <source>
        <dbReference type="Proteomes" id="UP001642720"/>
    </source>
</evidence>
<dbReference type="InterPro" id="IPR057218">
    <property type="entry name" value="DUF7896"/>
</dbReference>
<dbReference type="RefSeq" id="XP_073562145.1">
    <property type="nucleotide sequence ID" value="XM_073699675.1"/>
</dbReference>
<keyword evidence="4" id="KW-1185">Reference proteome</keyword>
<feature type="compositionally biased region" description="Pro residues" evidence="1">
    <location>
        <begin position="1101"/>
        <end position="1137"/>
    </location>
</feature>
<dbReference type="Pfam" id="PF25438">
    <property type="entry name" value="DUF7896"/>
    <property type="match status" value="1"/>
</dbReference>
<feature type="compositionally biased region" description="Polar residues" evidence="1">
    <location>
        <begin position="78"/>
        <end position="94"/>
    </location>
</feature>
<gene>
    <name evidence="3" type="ORF">CCMA1212_002286</name>
</gene>
<dbReference type="GeneID" id="300574125"/>
<feature type="compositionally biased region" description="Basic and acidic residues" evidence="1">
    <location>
        <begin position="142"/>
        <end position="153"/>
    </location>
</feature>
<dbReference type="SUPFAM" id="SSF57667">
    <property type="entry name" value="beta-beta-alpha zinc fingers"/>
    <property type="match status" value="1"/>
</dbReference>
<dbReference type="EMBL" id="PPTA01000002">
    <property type="protein sequence ID" value="TFB05944.1"/>
    <property type="molecule type" value="Genomic_DNA"/>
</dbReference>
<feature type="domain" description="C2H2-type" evidence="2">
    <location>
        <begin position="1259"/>
        <end position="1279"/>
    </location>
</feature>
<feature type="compositionally biased region" description="Acidic residues" evidence="1">
    <location>
        <begin position="1022"/>
        <end position="1037"/>
    </location>
</feature>
<dbReference type="InterPro" id="IPR013087">
    <property type="entry name" value="Znf_C2H2_type"/>
</dbReference>
<dbReference type="InterPro" id="IPR036236">
    <property type="entry name" value="Znf_C2H2_sf"/>
</dbReference>
<dbReference type="SMART" id="SM00355">
    <property type="entry name" value="ZnF_C2H2"/>
    <property type="match status" value="5"/>
</dbReference>
<dbReference type="CDD" id="cd14688">
    <property type="entry name" value="bZIP_YAP"/>
    <property type="match status" value="1"/>
</dbReference>
<protein>
    <recommendedName>
        <fullName evidence="2">C2H2-type domain-containing protein</fullName>
    </recommendedName>
</protein>
<sequence length="1695" mass="187335">MSKSTTLTPARHHHGWASRLFDSAVPQTVDQQGEIQLRPTPCCTSPTEASNCPNSSPCCATNCASSKTVVDLHDRTDWTGQDSPHQTTPDQAQTEDSHTEECALPISRSPRSPPPPPPTRLMQAPNSTCREDSTATVAAAERGCRRAPEERALRDRRRQGSALGWTSIWSSTDGPVLRAQRERGSKSCVQRLSASLSESAGTTGASTTSYGFPTELDRSSHVRMHASHAKRDSELSAASSSLSTSSLFASGHGPFFSNASEPLGPSPLMHLPRPALSSKLPPLRIPTPSTERRDSLITYAYSSQRSAAPRSAVDADAEPLLPPLKRSRVGSLPRLQSIGELRLFHDQQPCLRCKATQKEVGTWFSFLSRLNTGVSLWAWTNSCFVSLSGIQCDRGQPCSACSNLPLISSEDHWAVVGCFRGSLSAFTDYLLPGTNDLILLLLASSLLSLSLPPPLYAQVAFALNSFLSALTKPETSKMSNKAQRHFFLTGTDPHTHVFHITHTTTESDIADHVMTCMDYRDAFWWSGQQSYRSFDGHREAQQPTRDMADRPPPILCALAASWNCQETSSSPLELLRYTGYICPSREVEESQYPALYHAKVLLRETAFYCLLHPKPVIQLDPSYGYRPPSDRLDFTGEHSRLVEQAMVVFLQTFEAIVLRSSPLHSKERLAVFYSLCIFSIVRTLLMDLASVSVLPYTAFRHRPLLRDSPPQNTIDSVYKALVHLFITGGPMLMDGSPSDVPQEDIPVYELTRRIMRMDTWQARDIRSSADFLMSLGSARTKDVYGYNGFIRPLQPIATPGSDAQLSTPQSVSAREPRWSSVGSSAFPPPSSHREILLGPRPEALDDANISRGTVTSSLSQPVPEHVGRARRHTVAEAPTNINPSSSIFGNHLTPMRYKPAYQRPPLRRVFCRKCHEYPEGFRGEHELRRHTDAKHAALVKRWVCCEPAGQGPAAPQPAIPLSSCKACVMQKHYGAYYNAAAHLRRAHFNPHRGGKASGDWPPMSLLKDWMREVRQSVAEAVGDADNDMSSDGEEDEEVKQPTRTVPLTAIPPAPVMELPPMPINSGHLSMSSVGSMTVSPNVMEEPVPWEMVSRSPAGRLAPPPPPPPPLSLPPPSSSTQPPIPHHLPRPIPTPPAPENRSRCPFPDCGRVFKDLAAHMLTHQEERPEKCPIESCEYHTKGFARKYDKNRHALTHYRGTMVCPFCPGVGSAYAKAFNRADVFKRHLAAAHQVEQAPLHSHTTNRGGRLITLSANSGASAICSICNNRFAAPQDFYEHLDDCVLSVIVPAGTRAAMETNNDANDDEKKTIRGGSAGAGGAGTAGERTAGNGNGNGNGNGTGNGNASDLGSARNTMPEAASAEVEREGEEVSSAAGRRRLQNRLNQRASRQRKRESQKGQQQDKKKRQFSKWVFYVDPRNGKTQQDGQRPDQDHHQHQHQYRLAQSHPASLTEAWKEASADSATAAAVVNCSPFDADIADVTDMFLSKEYQNKVFRFFCTMTAEDRAVFFRRLHELVSRHVAQHTLDSQLLLSVMQFNVIRAVVVNARWLGLPMERMGEDIISPFYVGSGSLPALPPAAGGQQHVPLALRPTALQRQVAHHPWIDLCPQPSLRDALLRRLHELDEDEFCHHMFLQSHMSDDGMIGMVVWGEAWDPASYEMSATMVRKWPWLADECPDIIRTTNYWRATRRERPLRIS</sequence>
<feature type="region of interest" description="Disordered" evidence="1">
    <location>
        <begin position="1094"/>
        <end position="1142"/>
    </location>
</feature>
<feature type="compositionally biased region" description="Low complexity" evidence="1">
    <location>
        <begin position="194"/>
        <end position="209"/>
    </location>
</feature>
<evidence type="ECO:0000256" key="1">
    <source>
        <dbReference type="SAM" id="MobiDB-lite"/>
    </source>
</evidence>
<comment type="caution">
    <text evidence="3">The sequence shown here is derived from an EMBL/GenBank/DDBJ whole genome shotgun (WGS) entry which is preliminary data.</text>
</comment>
<feature type="compositionally biased region" description="Polar residues" evidence="1">
    <location>
        <begin position="801"/>
        <end position="812"/>
    </location>
</feature>
<evidence type="ECO:0000259" key="2">
    <source>
        <dbReference type="SMART" id="SM00355"/>
    </source>
</evidence>
<feature type="region of interest" description="Disordered" evidence="1">
    <location>
        <begin position="800"/>
        <end position="831"/>
    </location>
</feature>
<accession>A0ABY2HD81</accession>
<feature type="region of interest" description="Disordered" evidence="1">
    <location>
        <begin position="1021"/>
        <end position="1041"/>
    </location>
</feature>
<dbReference type="InterPro" id="IPR021833">
    <property type="entry name" value="DUF3425"/>
</dbReference>
<proteinExistence type="predicted"/>
<evidence type="ECO:0000313" key="3">
    <source>
        <dbReference type="EMBL" id="TFB05944.1"/>
    </source>
</evidence>
<feature type="domain" description="C2H2-type" evidence="2">
    <location>
        <begin position="1200"/>
        <end position="1230"/>
    </location>
</feature>
<name>A0ABY2HD81_9HYPO</name>
<feature type="domain" description="C2H2-type" evidence="2">
    <location>
        <begin position="909"/>
        <end position="935"/>
    </location>
</feature>
<dbReference type="PANTHER" id="PTHR42031">
    <property type="entry name" value="KEY LIME PATHOGENICITY PROTEIN"/>
    <property type="match status" value="1"/>
</dbReference>
<feature type="compositionally biased region" description="Basic and acidic residues" evidence="1">
    <location>
        <begin position="1392"/>
        <end position="1401"/>
    </location>
</feature>
<dbReference type="Proteomes" id="UP001642720">
    <property type="component" value="Unassembled WGS sequence"/>
</dbReference>